<keyword evidence="10" id="KW-0406">Ion transport</keyword>
<dbReference type="InterPro" id="IPR036524">
    <property type="entry name" value="Frataxin/CyaY_sf"/>
</dbReference>
<comment type="catalytic activity">
    <reaction evidence="12">
        <text>4 Fe(2+) + O2 + 4 H(+) = 4 Fe(3+) + 2 H2O</text>
        <dbReference type="Rhea" id="RHEA:11148"/>
        <dbReference type="ChEBI" id="CHEBI:15377"/>
        <dbReference type="ChEBI" id="CHEBI:15378"/>
        <dbReference type="ChEBI" id="CHEBI:15379"/>
        <dbReference type="ChEBI" id="CHEBI:29033"/>
        <dbReference type="ChEBI" id="CHEBI:29034"/>
        <dbReference type="EC" id="1.16.3.1"/>
    </reaction>
</comment>
<keyword evidence="5" id="KW-0813">Transport</keyword>
<accession>A0ABR1MP19</accession>
<evidence type="ECO:0000256" key="10">
    <source>
        <dbReference type="ARBA" id="ARBA00023065"/>
    </source>
</evidence>
<dbReference type="SUPFAM" id="SSF55387">
    <property type="entry name" value="Frataxin/Nqo15-like"/>
    <property type="match status" value="1"/>
</dbReference>
<keyword evidence="8" id="KW-0560">Oxidoreductase</keyword>
<dbReference type="PROSITE" id="PS50810">
    <property type="entry name" value="FRATAXIN_2"/>
    <property type="match status" value="1"/>
</dbReference>
<evidence type="ECO:0000256" key="12">
    <source>
        <dbReference type="ARBA" id="ARBA00047990"/>
    </source>
</evidence>
<keyword evidence="11" id="KW-0496">Mitochondrion</keyword>
<protein>
    <recommendedName>
        <fullName evidence="3">ferroxidase</fullName>
        <ecNumber evidence="3">1.16.3.1</ecNumber>
    </recommendedName>
</protein>
<feature type="region of interest" description="Disordered" evidence="13">
    <location>
        <begin position="103"/>
        <end position="123"/>
    </location>
</feature>
<evidence type="ECO:0000256" key="3">
    <source>
        <dbReference type="ARBA" id="ARBA00013107"/>
    </source>
</evidence>
<evidence type="ECO:0000256" key="9">
    <source>
        <dbReference type="ARBA" id="ARBA00023004"/>
    </source>
</evidence>
<keyword evidence="6" id="KW-0410">Iron transport</keyword>
<dbReference type="Pfam" id="PF01491">
    <property type="entry name" value="Frataxin_Cyay"/>
    <property type="match status" value="1"/>
</dbReference>
<evidence type="ECO:0000256" key="6">
    <source>
        <dbReference type="ARBA" id="ARBA00022496"/>
    </source>
</evidence>
<dbReference type="PROSITE" id="PS01344">
    <property type="entry name" value="FRATAXIN_1"/>
    <property type="match status" value="1"/>
</dbReference>
<dbReference type="EC" id="1.16.3.1" evidence="3"/>
<comment type="subcellular location">
    <subcellularLocation>
        <location evidence="1">Mitochondrion</location>
    </subcellularLocation>
</comment>
<evidence type="ECO:0000256" key="13">
    <source>
        <dbReference type="SAM" id="MobiDB-lite"/>
    </source>
</evidence>
<name>A0ABR1MP19_9PEZI</name>
<comment type="similarity">
    <text evidence="2">Belongs to the frataxin family.</text>
</comment>
<dbReference type="PANTHER" id="PTHR16821">
    <property type="entry name" value="FRATAXIN"/>
    <property type="match status" value="1"/>
</dbReference>
<gene>
    <name evidence="14" type="ORF">IWX46DRAFT_590110</name>
</gene>
<dbReference type="InterPro" id="IPR002908">
    <property type="entry name" value="Frataxin/CyaY"/>
</dbReference>
<evidence type="ECO:0000256" key="7">
    <source>
        <dbReference type="ARBA" id="ARBA00022946"/>
    </source>
</evidence>
<evidence type="ECO:0000256" key="2">
    <source>
        <dbReference type="ARBA" id="ARBA00008183"/>
    </source>
</evidence>
<dbReference type="NCBIfam" id="TIGR03422">
    <property type="entry name" value="mito_frataxin"/>
    <property type="match status" value="1"/>
</dbReference>
<dbReference type="EMBL" id="JBBPDW010000004">
    <property type="protein sequence ID" value="KAK7553444.1"/>
    <property type="molecule type" value="Genomic_DNA"/>
</dbReference>
<feature type="non-terminal residue" evidence="14">
    <location>
        <position position="1"/>
    </location>
</feature>
<comment type="caution">
    <text evidence="14">The sequence shown here is derived from an EMBL/GenBank/DDBJ whole genome shotgun (WGS) entry which is preliminary data.</text>
</comment>
<keyword evidence="4" id="KW-0409">Iron storage</keyword>
<dbReference type="Gene3D" id="3.30.920.10">
    <property type="entry name" value="Frataxin/CyaY"/>
    <property type="match status" value="1"/>
</dbReference>
<dbReference type="InterPro" id="IPR020895">
    <property type="entry name" value="Frataxin_CS"/>
</dbReference>
<evidence type="ECO:0000313" key="14">
    <source>
        <dbReference type="EMBL" id="KAK7553444.1"/>
    </source>
</evidence>
<evidence type="ECO:0000256" key="8">
    <source>
        <dbReference type="ARBA" id="ARBA00023002"/>
    </source>
</evidence>
<sequence length="260" mass="28364">SPQFALTHQPTPSSSFLLSFYSLFCLLTTTTTNSLTMLSKPAARLAARAQRSSVHLNHHQLLRTRPLSARIPIPATTITTTAPGTPASSSRAAFSSSSIARSILPDAETPPPRQSEPADSDVTANLREPTLLTPEQYHELADEYLEALLVKLEEKSDAGEGVEVEYSGGVLTVDIPNTGTYVLNKQPPNKQIWLSSPITGPKRYDWFVVGEGQSQKEGAGLGEWVYLRDGSTLTDLVRKELGVDLSYEELEGDVLRRGEE</sequence>
<evidence type="ECO:0000256" key="11">
    <source>
        <dbReference type="ARBA" id="ARBA00023128"/>
    </source>
</evidence>
<organism evidence="14 15">
    <name type="scientific">Phyllosticta citricarpa</name>
    <dbReference type="NCBI Taxonomy" id="55181"/>
    <lineage>
        <taxon>Eukaryota</taxon>
        <taxon>Fungi</taxon>
        <taxon>Dikarya</taxon>
        <taxon>Ascomycota</taxon>
        <taxon>Pezizomycotina</taxon>
        <taxon>Dothideomycetes</taxon>
        <taxon>Dothideomycetes incertae sedis</taxon>
        <taxon>Botryosphaeriales</taxon>
        <taxon>Phyllostictaceae</taxon>
        <taxon>Phyllosticta</taxon>
    </lineage>
</organism>
<dbReference type="SMART" id="SM01219">
    <property type="entry name" value="Frataxin_Cyay"/>
    <property type="match status" value="1"/>
</dbReference>
<evidence type="ECO:0000256" key="5">
    <source>
        <dbReference type="ARBA" id="ARBA00022448"/>
    </source>
</evidence>
<evidence type="ECO:0000256" key="4">
    <source>
        <dbReference type="ARBA" id="ARBA00022434"/>
    </source>
</evidence>
<evidence type="ECO:0000256" key="1">
    <source>
        <dbReference type="ARBA" id="ARBA00004173"/>
    </source>
</evidence>
<evidence type="ECO:0000313" key="15">
    <source>
        <dbReference type="Proteomes" id="UP001365128"/>
    </source>
</evidence>
<dbReference type="NCBIfam" id="TIGR03421">
    <property type="entry name" value="FeS_CyaY"/>
    <property type="match status" value="1"/>
</dbReference>
<dbReference type="InterPro" id="IPR017789">
    <property type="entry name" value="Frataxin"/>
</dbReference>
<reference evidence="14 15" key="1">
    <citation type="submission" date="2024-04" db="EMBL/GenBank/DDBJ databases">
        <title>Phyllosticta paracitricarpa is synonymous to the EU quarantine fungus P. citricarpa based on phylogenomic analyses.</title>
        <authorList>
            <consortium name="Lawrence Berkeley National Laboratory"/>
            <person name="Van Ingen-Buijs V.A."/>
            <person name="Van Westerhoven A.C."/>
            <person name="Haridas S."/>
            <person name="Skiadas P."/>
            <person name="Martin F."/>
            <person name="Groenewald J.Z."/>
            <person name="Crous P.W."/>
            <person name="Seidl M.F."/>
        </authorList>
    </citation>
    <scope>NUCLEOTIDE SEQUENCE [LARGE SCALE GENOMIC DNA]</scope>
    <source>
        <strain evidence="14 15">CBS 122670</strain>
    </source>
</reference>
<proteinExistence type="inferred from homology"/>
<keyword evidence="9" id="KW-0408">Iron</keyword>
<dbReference type="PANTHER" id="PTHR16821:SF2">
    <property type="entry name" value="FRATAXIN, MITOCHONDRIAL"/>
    <property type="match status" value="1"/>
</dbReference>
<keyword evidence="15" id="KW-1185">Reference proteome</keyword>
<dbReference type="Proteomes" id="UP001365128">
    <property type="component" value="Unassembled WGS sequence"/>
</dbReference>
<keyword evidence="7" id="KW-0809">Transit peptide</keyword>